<dbReference type="EMBL" id="MU839827">
    <property type="protein sequence ID" value="KAK1761232.1"/>
    <property type="molecule type" value="Genomic_DNA"/>
</dbReference>
<organism evidence="1 2">
    <name type="scientific">Echria macrotheca</name>
    <dbReference type="NCBI Taxonomy" id="438768"/>
    <lineage>
        <taxon>Eukaryota</taxon>
        <taxon>Fungi</taxon>
        <taxon>Dikarya</taxon>
        <taxon>Ascomycota</taxon>
        <taxon>Pezizomycotina</taxon>
        <taxon>Sordariomycetes</taxon>
        <taxon>Sordariomycetidae</taxon>
        <taxon>Sordariales</taxon>
        <taxon>Schizotheciaceae</taxon>
        <taxon>Echria</taxon>
    </lineage>
</organism>
<dbReference type="Proteomes" id="UP001239445">
    <property type="component" value="Unassembled WGS sequence"/>
</dbReference>
<sequence length="508" mass="57805">MTEKSEDPTYGHLQDLKEFASRLNAAASTSLANKDVYSKVVSLVTCWSPHIRQNDRPHIAAEARSLHNIFNDEYNFSAHFLELTDDDPKGEFRDAFWDAVKEARPNPKKPDEASLFIFYYGGHADAPQGWSGKQWFSPSRDATLDDSVSWDGNAQDLVAYTCDFIFIFDCCYAGAMFNPQWNFRRKCEVLASSSPNMKTAGTKENSFTRTLVSILEKAPKEKAPWDLVQVHQKLADAESMGLRRLDQDPMHYFYSRPTKPSILLHKVRDMTAADVRELEVMRPTYGDGISNARILFKVTFEDHQHKPILREWEQAIRHLPLDKVKHLQVAADAGRDMPVKDPLKMLRMYCCFETRSSTAIMSMPLWLWAYLEPDPAYEAITIIRSEDKLPMGFRSAEDVAAAVPSPVPQLEETRHVIGTKSIMTENPPAIGRLPLYLTDPEASELPPRRVYDRRFAIPRGKEEFLKSIRAPPDSSKIRVMVRGADFSKYFARPPPGRERMSGAIPSKA</sequence>
<protein>
    <submittedName>
        <fullName evidence="1">Uncharacterized protein</fullName>
    </submittedName>
</protein>
<proteinExistence type="predicted"/>
<dbReference type="Gene3D" id="3.40.50.1460">
    <property type="match status" value="1"/>
</dbReference>
<reference evidence="1" key="1">
    <citation type="submission" date="2023-06" db="EMBL/GenBank/DDBJ databases">
        <title>Genome-scale phylogeny and comparative genomics of the fungal order Sordariales.</title>
        <authorList>
            <consortium name="Lawrence Berkeley National Laboratory"/>
            <person name="Hensen N."/>
            <person name="Bonometti L."/>
            <person name="Westerberg I."/>
            <person name="Brannstrom I.O."/>
            <person name="Guillou S."/>
            <person name="Cros-Aarteil S."/>
            <person name="Calhoun S."/>
            <person name="Haridas S."/>
            <person name="Kuo A."/>
            <person name="Mondo S."/>
            <person name="Pangilinan J."/>
            <person name="Riley R."/>
            <person name="Labutti K."/>
            <person name="Andreopoulos B."/>
            <person name="Lipzen A."/>
            <person name="Chen C."/>
            <person name="Yanf M."/>
            <person name="Daum C."/>
            <person name="Ng V."/>
            <person name="Clum A."/>
            <person name="Steindorff A."/>
            <person name="Ohm R."/>
            <person name="Martin F."/>
            <person name="Silar P."/>
            <person name="Natvig D."/>
            <person name="Lalanne C."/>
            <person name="Gautier V."/>
            <person name="Ament-Velasquez S.L."/>
            <person name="Kruys A."/>
            <person name="Hutchinson M.I."/>
            <person name="Powell A.J."/>
            <person name="Barry K."/>
            <person name="Miller A.N."/>
            <person name="Grigoriev I.V."/>
            <person name="Debuchy R."/>
            <person name="Gladieux P."/>
            <person name="Thoren M.H."/>
            <person name="Johannesson H."/>
        </authorList>
    </citation>
    <scope>NUCLEOTIDE SEQUENCE</scope>
    <source>
        <strain evidence="1">PSN4</strain>
    </source>
</reference>
<name>A0AAJ0FBL6_9PEZI</name>
<accession>A0AAJ0FBL6</accession>
<dbReference type="AlphaFoldDB" id="A0AAJ0FBL6"/>
<keyword evidence="2" id="KW-1185">Reference proteome</keyword>
<evidence type="ECO:0000313" key="1">
    <source>
        <dbReference type="EMBL" id="KAK1761232.1"/>
    </source>
</evidence>
<gene>
    <name evidence="1" type="ORF">QBC47DRAFT_369427</name>
</gene>
<evidence type="ECO:0000313" key="2">
    <source>
        <dbReference type="Proteomes" id="UP001239445"/>
    </source>
</evidence>
<comment type="caution">
    <text evidence="1">The sequence shown here is derived from an EMBL/GenBank/DDBJ whole genome shotgun (WGS) entry which is preliminary data.</text>
</comment>